<dbReference type="Gene3D" id="3.40.390.10">
    <property type="entry name" value="Collagenase (Catalytic Domain)"/>
    <property type="match status" value="1"/>
</dbReference>
<evidence type="ECO:0000256" key="1">
    <source>
        <dbReference type="SAM" id="MobiDB-lite"/>
    </source>
</evidence>
<organism evidence="2 3">
    <name type="scientific">Tahibacter amnicola</name>
    <dbReference type="NCBI Taxonomy" id="2976241"/>
    <lineage>
        <taxon>Bacteria</taxon>
        <taxon>Pseudomonadati</taxon>
        <taxon>Pseudomonadota</taxon>
        <taxon>Gammaproteobacteria</taxon>
        <taxon>Lysobacterales</taxon>
        <taxon>Rhodanobacteraceae</taxon>
        <taxon>Tahibacter</taxon>
    </lineage>
</organism>
<name>A0ABY6BB06_9GAMM</name>
<reference evidence="2" key="1">
    <citation type="submission" date="2022-09" db="EMBL/GenBank/DDBJ databases">
        <title>Tahibacter sp. nov., isolated from a fresh water.</title>
        <authorList>
            <person name="Baek J.H."/>
            <person name="Lee J.K."/>
            <person name="Kim J.M."/>
            <person name="Jeon C.O."/>
        </authorList>
    </citation>
    <scope>NUCLEOTIDE SEQUENCE</scope>
    <source>
        <strain evidence="2">W38</strain>
    </source>
</reference>
<dbReference type="SUPFAM" id="SSF49464">
    <property type="entry name" value="Carboxypeptidase regulatory domain-like"/>
    <property type="match status" value="1"/>
</dbReference>
<dbReference type="InterPro" id="IPR008969">
    <property type="entry name" value="CarboxyPept-like_regulatory"/>
</dbReference>
<keyword evidence="3" id="KW-1185">Reference proteome</keyword>
<proteinExistence type="predicted"/>
<feature type="region of interest" description="Disordered" evidence="1">
    <location>
        <begin position="1116"/>
        <end position="1138"/>
    </location>
</feature>
<dbReference type="EMBL" id="CP104694">
    <property type="protein sequence ID" value="UXI65816.1"/>
    <property type="molecule type" value="Genomic_DNA"/>
</dbReference>
<dbReference type="InterPro" id="IPR013783">
    <property type="entry name" value="Ig-like_fold"/>
</dbReference>
<dbReference type="RefSeq" id="WP_261692812.1">
    <property type="nucleotide sequence ID" value="NZ_CP104694.1"/>
</dbReference>
<dbReference type="Gene3D" id="2.60.40.10">
    <property type="entry name" value="Immunoglobulins"/>
    <property type="match status" value="1"/>
</dbReference>
<accession>A0ABY6BB06</accession>
<gene>
    <name evidence="2" type="ORF">N4264_13695</name>
</gene>
<dbReference type="InterPro" id="IPR024079">
    <property type="entry name" value="MetalloPept_cat_dom_sf"/>
</dbReference>
<evidence type="ECO:0000313" key="2">
    <source>
        <dbReference type="EMBL" id="UXI65816.1"/>
    </source>
</evidence>
<evidence type="ECO:0000313" key="3">
    <source>
        <dbReference type="Proteomes" id="UP001064632"/>
    </source>
</evidence>
<protein>
    <submittedName>
        <fullName evidence="2">M64 family metallopeptidase</fullName>
    </submittedName>
</protein>
<dbReference type="Proteomes" id="UP001064632">
    <property type="component" value="Chromosome"/>
</dbReference>
<sequence>MRKTGQMAGGASVAKRLAVTLGLAFAIGGHVVEPATAVVVSTAPSSAASATRGLFFTFHFADGAVTRASAMAVPRHVRSRVPAQEAYVLAGEDASGMTVVREGLSNPAMRTGATHRVADVTLVARVPASPDVTRWTLRDSQGRILWQRAVDASFARDADTLAQETRRLSRSVGSAALRTQDPGGRPLAIANEENIHELAGQLRSARSLKERIAGYERIQSLLGFDGPERHGLTDSSSGVSARVSGPTDVMHRLIGKLRRADGESIANMTVRAYRAGTEEYVGSTVSDNDGNYEMQLPAGHYDLDLTTGARGYSRLDSIVYATMPRVRNVAISGPLTRDFTLSEPLRTVNLGIRGLPVASLEVRVRQGGQLMARPLLGFGAREACSGDICTERVALKLTPGVYDLEIATEAGTFTTTNARVDLSAGDATVDVDATRGAAPWTGRLVDPESKPVADTIVFNIDAEERLRGYAFTDADGRFSIPTVAGWTVLLRGRSTSSLADRLVRVQDPAALPPVVTLDRIPFQEDRRNAVLRVYTGSAQERIRMVFLGDGFTAARETFTDVNGNGKWDALLWDDRNGNTLFDAGEMYVRYGDVPTPAAGTNPGVANEPFQDSNNDGILSTDDDAVLVADARAHLRAFLGADYWTERRHLVQADVGFVTSRQAGVNVVDAAGNRIRTVDLAFQSTLYRDREILTGNDEQAMRVAEQLSPGFDYVVVLVNQPVPVGRASTVLGVIPGSMWAMGGPAIPQFSKPMSHEMGHFVGLLYDEYTEFPRAANLAVPINAPNVTTNLRHGDVPWSSWLTPAQPLPSLVPSAGVGLFEGANYYQGGVYRPSFESTMRGGVLFNAPSRAALDQNILRFVSAVPMPPLSGNWFDTAHDGHGFDFQLVERNGELGDLYYVVFYTFSGGRPDWYTALGRYTGGRFVAIPDANGHTLSHIRYDVSAPQGQRIRLDPVSFGSIAIDFRPSACGAESPLGPATRGTLEYTIDGESGRWCIAPALPADTYAQPDFSGHWYSPQDGGWGMEVNLVRSGAGSQAIAYLYYPDGSGMPRWAMASGAFVVGQPVEMEIREVTSGTCRTCTPVPPRTRAVGRMTLTLSSPARPSPAADANTVTIDITLPDGTRFRRDNAPISPVSQPRGT</sequence>